<evidence type="ECO:0000256" key="10">
    <source>
        <dbReference type="SAM" id="Phobius"/>
    </source>
</evidence>
<dbReference type="PANTHER" id="PTHR33446">
    <property type="entry name" value="PROTEIN TONB-RELATED"/>
    <property type="match status" value="1"/>
</dbReference>
<proteinExistence type="inferred from homology"/>
<feature type="transmembrane region" description="Helical" evidence="10">
    <location>
        <begin position="43"/>
        <end position="64"/>
    </location>
</feature>
<dbReference type="Pfam" id="PF03544">
    <property type="entry name" value="TonB_C"/>
    <property type="match status" value="1"/>
</dbReference>
<evidence type="ECO:0000256" key="5">
    <source>
        <dbReference type="ARBA" id="ARBA00022519"/>
    </source>
</evidence>
<dbReference type="EMBL" id="JAFMYW010000001">
    <property type="protein sequence ID" value="MBO0947057.1"/>
    <property type="molecule type" value="Genomic_DNA"/>
</dbReference>
<evidence type="ECO:0000256" key="8">
    <source>
        <dbReference type="ARBA" id="ARBA00022989"/>
    </source>
</evidence>
<keyword evidence="4" id="KW-1003">Cell membrane</keyword>
<evidence type="ECO:0000256" key="3">
    <source>
        <dbReference type="ARBA" id="ARBA00022448"/>
    </source>
</evidence>
<evidence type="ECO:0000259" key="11">
    <source>
        <dbReference type="PROSITE" id="PS52015"/>
    </source>
</evidence>
<dbReference type="InterPro" id="IPR003538">
    <property type="entry name" value="TonB"/>
</dbReference>
<evidence type="ECO:0000256" key="4">
    <source>
        <dbReference type="ARBA" id="ARBA00022475"/>
    </source>
</evidence>
<protein>
    <submittedName>
        <fullName evidence="12">Energy transducer TonB</fullName>
    </submittedName>
</protein>
<gene>
    <name evidence="12" type="ORF">J2I46_00575</name>
</gene>
<dbReference type="PROSITE" id="PS52015">
    <property type="entry name" value="TONB_CTD"/>
    <property type="match status" value="1"/>
</dbReference>
<dbReference type="InterPro" id="IPR037682">
    <property type="entry name" value="TonB_C"/>
</dbReference>
<feature type="domain" description="TonB C-terminal" evidence="11">
    <location>
        <begin position="186"/>
        <end position="276"/>
    </location>
</feature>
<dbReference type="Gene3D" id="3.30.1150.10">
    <property type="match status" value="1"/>
</dbReference>
<comment type="similarity">
    <text evidence="2">Belongs to the TonB family.</text>
</comment>
<dbReference type="Proteomes" id="UP000664628">
    <property type="component" value="Unassembled WGS sequence"/>
</dbReference>
<keyword evidence="7" id="KW-0653">Protein transport</keyword>
<keyword evidence="13" id="KW-1185">Reference proteome</keyword>
<reference evidence="12 13" key="1">
    <citation type="submission" date="2021-03" db="EMBL/GenBank/DDBJ databases">
        <title>Fibrella sp. HMF5405 genome sequencing and assembly.</title>
        <authorList>
            <person name="Kang H."/>
            <person name="Kim H."/>
            <person name="Bae S."/>
            <person name="Joh K."/>
        </authorList>
    </citation>
    <scope>NUCLEOTIDE SEQUENCE [LARGE SCALE GENOMIC DNA]</scope>
    <source>
        <strain evidence="12 13">HMF5405</strain>
    </source>
</reference>
<comment type="caution">
    <text evidence="12">The sequence shown here is derived from an EMBL/GenBank/DDBJ whole genome shotgun (WGS) entry which is preliminary data.</text>
</comment>
<dbReference type="SUPFAM" id="SSF74653">
    <property type="entry name" value="TolA/TonB C-terminal domain"/>
    <property type="match status" value="1"/>
</dbReference>
<evidence type="ECO:0000313" key="13">
    <source>
        <dbReference type="Proteomes" id="UP000664628"/>
    </source>
</evidence>
<keyword evidence="9 10" id="KW-0472">Membrane</keyword>
<dbReference type="InterPro" id="IPR051045">
    <property type="entry name" value="TonB-dependent_transducer"/>
</dbReference>
<dbReference type="NCBIfam" id="TIGR01352">
    <property type="entry name" value="tonB_Cterm"/>
    <property type="match status" value="1"/>
</dbReference>
<evidence type="ECO:0000256" key="6">
    <source>
        <dbReference type="ARBA" id="ARBA00022692"/>
    </source>
</evidence>
<evidence type="ECO:0000256" key="2">
    <source>
        <dbReference type="ARBA" id="ARBA00006555"/>
    </source>
</evidence>
<evidence type="ECO:0000256" key="7">
    <source>
        <dbReference type="ARBA" id="ARBA00022927"/>
    </source>
</evidence>
<name>A0ABS3JDV0_9BACT</name>
<comment type="subcellular location">
    <subcellularLocation>
        <location evidence="1">Cell inner membrane</location>
        <topology evidence="1">Single-pass membrane protein</topology>
        <orientation evidence="1">Periplasmic side</orientation>
    </subcellularLocation>
</comment>
<evidence type="ECO:0000256" key="9">
    <source>
        <dbReference type="ARBA" id="ARBA00023136"/>
    </source>
</evidence>
<organism evidence="12 13">
    <name type="scientific">Fibrella forsythiae</name>
    <dbReference type="NCBI Taxonomy" id="2817061"/>
    <lineage>
        <taxon>Bacteria</taxon>
        <taxon>Pseudomonadati</taxon>
        <taxon>Bacteroidota</taxon>
        <taxon>Cytophagia</taxon>
        <taxon>Cytophagales</taxon>
        <taxon>Spirosomataceae</taxon>
        <taxon>Fibrella</taxon>
    </lineage>
</organism>
<keyword evidence="5" id="KW-0997">Cell inner membrane</keyword>
<dbReference type="PANTHER" id="PTHR33446:SF2">
    <property type="entry name" value="PROTEIN TONB"/>
    <property type="match status" value="1"/>
</dbReference>
<dbReference type="PRINTS" id="PR01374">
    <property type="entry name" value="TONBPROTEIN"/>
</dbReference>
<keyword evidence="8 10" id="KW-1133">Transmembrane helix</keyword>
<evidence type="ECO:0000313" key="12">
    <source>
        <dbReference type="EMBL" id="MBO0947057.1"/>
    </source>
</evidence>
<dbReference type="InterPro" id="IPR006260">
    <property type="entry name" value="TonB/TolA_C"/>
</dbReference>
<sequence length="276" mass="30316">MHQHRKLNCVDMANFDDILFAGRNQAYGAFALRQAYRHTLARALMLGTLLFIGALQLPALYNWVKPDRQAYMKEITLENVVQETPPEEKIVVPPRQEIAPVVATVKNMVPEVVADAPDEDPPVATVEELEHATSGQTTQEGTGEEELILMPDALAGPSREEVAVETPVAKNEAPFLVVEQMPDFPGGQTALRDFLQRTLRYPGAASSAGVSGRVVVTFTVNSDGTLTDLNVLKGLGFGTDEEALRVLKAMPRWKPGRQSGRPVRVRFTLPITFSLE</sequence>
<keyword evidence="6 10" id="KW-0812">Transmembrane</keyword>
<accession>A0ABS3JDV0</accession>
<evidence type="ECO:0000256" key="1">
    <source>
        <dbReference type="ARBA" id="ARBA00004383"/>
    </source>
</evidence>
<keyword evidence="3" id="KW-0813">Transport</keyword>